<dbReference type="RefSeq" id="WP_104932713.1">
    <property type="nucleotide sequence ID" value="NZ_CP019655.1"/>
</dbReference>
<protein>
    <submittedName>
        <fullName evidence="2">Glycosyltransferase-like protein</fullName>
    </submittedName>
</protein>
<dbReference type="GO" id="GO:0016740">
    <property type="term" value="F:transferase activity"/>
    <property type="evidence" value="ECO:0007669"/>
    <property type="project" value="UniProtKB-KW"/>
</dbReference>
<feature type="compositionally biased region" description="Low complexity" evidence="1">
    <location>
        <begin position="335"/>
        <end position="347"/>
    </location>
</feature>
<sequence length="603" mass="63543">MNISGLVKAALGDMRGSEAKTVELKTGQVVRGVVLELLDAQDAILSINGVQLRAKLETPLTQGESTLLQVQPGMKDGTVVMKPITGPVLTALTDSMFGELLKQLGLKDTEENRALLLGMKQAGLSFTQENVSRFTDVLKGKARNIPLQEWSQAASIAVNKQLPLSGETVKPLHQVLFGQSILSLLQKLETGLSEWLARSPLNPQPNQSPVSNGGSSSAQVPVEGKPLLNSTQNAAANKQSQTEMSQPSSISPAAANGGGSPDKATALLQQVRQAIAGLQSFQPAASKAAPAFTGTALQAGGTAPRDGAAPPSSTVPNPAGAAEAQARIDSRPTQAAGPAEPPAAGHRPGPESAVRQMPPQATQAAAETMPAGAEAGEGIKRLLQALGIDHEHHLGKMLMGVHGETAPLPGGAEHQAARATETLKGLLLQATATDDLPPVVKEAAQQTIQHITGQQLLLTADRQSPFTHLTLFVPFQNQDGSRSAAVHVQTRKGAKGELDMDNCRLLFDLQLHTLGDTLVDVQIVNRIVSLNIRNDFPELGALLDSQKGEIAEALDKLGYQFISMKCDPFPVMTTQNGAQSETAAVRMTEWYEGGVRKGVDYRV</sequence>
<evidence type="ECO:0000256" key="1">
    <source>
        <dbReference type="SAM" id="MobiDB-lite"/>
    </source>
</evidence>
<dbReference type="Proteomes" id="UP000239833">
    <property type="component" value="Chromosome"/>
</dbReference>
<dbReference type="AlphaFoldDB" id="A0A2L1UFE2"/>
<evidence type="ECO:0000313" key="3">
    <source>
        <dbReference type="Proteomes" id="UP000239833"/>
    </source>
</evidence>
<feature type="compositionally biased region" description="Low complexity" evidence="1">
    <location>
        <begin position="356"/>
        <end position="367"/>
    </location>
</feature>
<evidence type="ECO:0000313" key="2">
    <source>
        <dbReference type="EMBL" id="AVF26900.1"/>
    </source>
</evidence>
<dbReference type="STRING" id="147375.BXP28_03100"/>
<proteinExistence type="predicted"/>
<name>A0A2L1UFE2_9BACL</name>
<accession>A0A2L1UFE2</accession>
<feature type="region of interest" description="Disordered" evidence="1">
    <location>
        <begin position="297"/>
        <end position="367"/>
    </location>
</feature>
<dbReference type="GeneID" id="64219421"/>
<organism evidence="2 3">
    <name type="scientific">Paenibacillus larvae subsp. larvae</name>
    <dbReference type="NCBI Taxonomy" id="147375"/>
    <lineage>
        <taxon>Bacteria</taxon>
        <taxon>Bacillati</taxon>
        <taxon>Bacillota</taxon>
        <taxon>Bacilli</taxon>
        <taxon>Bacillales</taxon>
        <taxon>Paenibacillaceae</taxon>
        <taxon>Paenibacillus</taxon>
    </lineage>
</organism>
<reference evidence="3" key="1">
    <citation type="submission" date="2017-02" db="EMBL/GenBank/DDBJ databases">
        <title>Delineation of Paenibacillus larvae strains originating from foulbrood outbreaks.</title>
        <authorList>
            <person name="Beims H."/>
            <person name="Bunk B."/>
            <person name="Sproeer C."/>
            <person name="Mohr K.I."/>
            <person name="Pradella S."/>
            <person name="Guenther G."/>
            <person name="Rohde M."/>
            <person name="von der Ohe W."/>
            <person name="Steinert M."/>
        </authorList>
    </citation>
    <scope>NUCLEOTIDE SEQUENCE [LARGE SCALE GENOMIC DNA]</scope>
    <source>
        <strain evidence="3">Eric_III</strain>
    </source>
</reference>
<dbReference type="EMBL" id="CP019655">
    <property type="protein sequence ID" value="AVF26900.1"/>
    <property type="molecule type" value="Genomic_DNA"/>
</dbReference>
<feature type="compositionally biased region" description="Polar residues" evidence="1">
    <location>
        <begin position="228"/>
        <end position="251"/>
    </location>
</feature>
<feature type="compositionally biased region" description="Polar residues" evidence="1">
    <location>
        <begin position="204"/>
        <end position="219"/>
    </location>
</feature>
<feature type="region of interest" description="Disordered" evidence="1">
    <location>
        <begin position="199"/>
        <end position="263"/>
    </location>
</feature>
<keyword evidence="2" id="KW-0808">Transferase</keyword>
<gene>
    <name evidence="2" type="ORF">ERICIII_02764</name>
</gene>